<dbReference type="EMBL" id="PUHQ01000013">
    <property type="protein sequence ID" value="KAG0664570.1"/>
    <property type="molecule type" value="Genomic_DNA"/>
</dbReference>
<feature type="compositionally biased region" description="Polar residues" evidence="1">
    <location>
        <begin position="64"/>
        <end position="74"/>
    </location>
</feature>
<comment type="caution">
    <text evidence="2">The sequence shown here is derived from an EMBL/GenBank/DDBJ whole genome shotgun (WGS) entry which is preliminary data.</text>
</comment>
<gene>
    <name evidence="2" type="ORF">C6P46_001166</name>
</gene>
<sequence>MPAEKRRASDASVGPPPTSKKRATVAAAPQSLQAPPFNRLLALPPATPPPLTSTSTPRSATTRQEGQLSGSGESTGAVDGELDDMQIEFGDLITEEVKEVVDWLERVARPAVQSTIKDAADFKIKLKLWLSAQRLELLRNKSHWQLEERDCGLPKLKKRFEWSSPSYHDVFLEETTLKFNGKKVKAMYDCLAFLYLISTDLKWFRIYKKVHAADTAKSGGLATYTADATDLMDATSLSTVHSKCAYALKTDRVYIGMSARSGDERYKEHQETPISLKVASERAKVDWKEWTTAAIYIPAKDVALDMPDAFLYYVEHSGMVVTRSVELGLNTNAFDKNSYRRITTRQLEFVVEHSLDMLCPKQSDGMRVKFGGETLDKGFFHRHSNKFSKILLSANQMHFIMTGRCWQWHVRRLLDKHGVDEHIWFGRYSGGRVGEEFEGWDAGRKRDKARKPNNLRRERNPARRHRDTEEIASDEPAASDGDDDDETSAADDQPYFNHGADRPREIRNEGMDWMANFSVGRKK</sequence>
<feature type="compositionally biased region" description="Basic residues" evidence="1">
    <location>
        <begin position="445"/>
        <end position="454"/>
    </location>
</feature>
<evidence type="ECO:0000313" key="2">
    <source>
        <dbReference type="EMBL" id="KAG0664570.1"/>
    </source>
</evidence>
<evidence type="ECO:0000313" key="3">
    <source>
        <dbReference type="Proteomes" id="UP000777482"/>
    </source>
</evidence>
<feature type="compositionally biased region" description="Basic and acidic residues" evidence="1">
    <location>
        <begin position="455"/>
        <end position="469"/>
    </location>
</feature>
<reference evidence="2 3" key="1">
    <citation type="submission" date="2020-11" db="EMBL/GenBank/DDBJ databases">
        <title>Kefir isolates.</title>
        <authorList>
            <person name="Marcisauskas S."/>
            <person name="Kim Y."/>
            <person name="Blasche S."/>
        </authorList>
    </citation>
    <scope>NUCLEOTIDE SEQUENCE [LARGE SCALE GENOMIC DNA]</scope>
    <source>
        <strain evidence="2 3">KR</strain>
    </source>
</reference>
<proteinExistence type="predicted"/>
<dbReference type="Proteomes" id="UP000777482">
    <property type="component" value="Unassembled WGS sequence"/>
</dbReference>
<feature type="compositionally biased region" description="Low complexity" evidence="1">
    <location>
        <begin position="52"/>
        <end position="63"/>
    </location>
</feature>
<dbReference type="AlphaFoldDB" id="A0A9P6W7D3"/>
<feature type="region of interest" description="Disordered" evidence="1">
    <location>
        <begin position="1"/>
        <end position="81"/>
    </location>
</feature>
<name>A0A9P6W7D3_RHOMI</name>
<organism evidence="2 3">
    <name type="scientific">Rhodotorula mucilaginosa</name>
    <name type="common">Yeast</name>
    <name type="synonym">Rhodotorula rubra</name>
    <dbReference type="NCBI Taxonomy" id="5537"/>
    <lineage>
        <taxon>Eukaryota</taxon>
        <taxon>Fungi</taxon>
        <taxon>Dikarya</taxon>
        <taxon>Basidiomycota</taxon>
        <taxon>Pucciniomycotina</taxon>
        <taxon>Microbotryomycetes</taxon>
        <taxon>Sporidiobolales</taxon>
        <taxon>Sporidiobolaceae</taxon>
        <taxon>Rhodotorula</taxon>
    </lineage>
</organism>
<accession>A0A9P6W7D3</accession>
<feature type="region of interest" description="Disordered" evidence="1">
    <location>
        <begin position="442"/>
        <end position="509"/>
    </location>
</feature>
<protein>
    <submittedName>
        <fullName evidence="2">Uncharacterized protein</fullName>
    </submittedName>
</protein>
<keyword evidence="3" id="KW-1185">Reference proteome</keyword>
<feature type="compositionally biased region" description="Acidic residues" evidence="1">
    <location>
        <begin position="480"/>
        <end position="489"/>
    </location>
</feature>
<feature type="compositionally biased region" description="Basic and acidic residues" evidence="1">
    <location>
        <begin position="499"/>
        <end position="509"/>
    </location>
</feature>
<evidence type="ECO:0000256" key="1">
    <source>
        <dbReference type="SAM" id="MobiDB-lite"/>
    </source>
</evidence>